<keyword evidence="5" id="KW-1185">Reference proteome</keyword>
<keyword evidence="1" id="KW-0863">Zinc-finger</keyword>
<protein>
    <submittedName>
        <fullName evidence="4">C2H2-type domain-containing protein</fullName>
    </submittedName>
</protein>
<feature type="domain" description="C2H2-type" evidence="3">
    <location>
        <begin position="537"/>
        <end position="565"/>
    </location>
</feature>
<feature type="non-terminal residue" evidence="4">
    <location>
        <position position="1"/>
    </location>
</feature>
<comment type="caution">
    <text evidence="4">The sequence shown here is derived from an EMBL/GenBank/DDBJ whole genome shotgun (WGS) entry which is preliminary data.</text>
</comment>
<reference evidence="4 5" key="1">
    <citation type="submission" date="2021-06" db="EMBL/GenBank/DDBJ databases">
        <title>Caerostris darwini draft genome.</title>
        <authorList>
            <person name="Kono N."/>
            <person name="Arakawa K."/>
        </authorList>
    </citation>
    <scope>NUCLEOTIDE SEQUENCE [LARGE SCALE GENOMIC DNA]</scope>
</reference>
<gene>
    <name evidence="4" type="primary">AVEN_137899_1</name>
    <name evidence="4" type="ORF">CDAR_557891</name>
</gene>
<dbReference type="EMBL" id="BPLQ01008902">
    <property type="protein sequence ID" value="GIY40272.1"/>
    <property type="molecule type" value="Genomic_DNA"/>
</dbReference>
<evidence type="ECO:0000256" key="2">
    <source>
        <dbReference type="SAM" id="MobiDB-lite"/>
    </source>
</evidence>
<name>A0AAV4T6H8_9ARAC</name>
<evidence type="ECO:0000256" key="1">
    <source>
        <dbReference type="PROSITE-ProRule" id="PRU00042"/>
    </source>
</evidence>
<dbReference type="Proteomes" id="UP001054837">
    <property type="component" value="Unassembled WGS sequence"/>
</dbReference>
<feature type="region of interest" description="Disordered" evidence="2">
    <location>
        <begin position="265"/>
        <end position="302"/>
    </location>
</feature>
<dbReference type="GO" id="GO:0008270">
    <property type="term" value="F:zinc ion binding"/>
    <property type="evidence" value="ECO:0007669"/>
    <property type="project" value="UniProtKB-KW"/>
</dbReference>
<accession>A0AAV4T6H8</accession>
<organism evidence="4 5">
    <name type="scientific">Caerostris darwini</name>
    <dbReference type="NCBI Taxonomy" id="1538125"/>
    <lineage>
        <taxon>Eukaryota</taxon>
        <taxon>Metazoa</taxon>
        <taxon>Ecdysozoa</taxon>
        <taxon>Arthropoda</taxon>
        <taxon>Chelicerata</taxon>
        <taxon>Arachnida</taxon>
        <taxon>Araneae</taxon>
        <taxon>Araneomorphae</taxon>
        <taxon>Entelegynae</taxon>
        <taxon>Araneoidea</taxon>
        <taxon>Araneidae</taxon>
        <taxon>Caerostris</taxon>
    </lineage>
</organism>
<evidence type="ECO:0000313" key="4">
    <source>
        <dbReference type="EMBL" id="GIY40272.1"/>
    </source>
</evidence>
<evidence type="ECO:0000259" key="3">
    <source>
        <dbReference type="PROSITE" id="PS50157"/>
    </source>
</evidence>
<dbReference type="PROSITE" id="PS50157">
    <property type="entry name" value="ZINC_FINGER_C2H2_2"/>
    <property type="match status" value="1"/>
</dbReference>
<evidence type="ECO:0000313" key="5">
    <source>
        <dbReference type="Proteomes" id="UP001054837"/>
    </source>
</evidence>
<dbReference type="InterPro" id="IPR013087">
    <property type="entry name" value="Znf_C2H2_type"/>
</dbReference>
<keyword evidence="1" id="KW-0862">Zinc</keyword>
<feature type="region of interest" description="Disordered" evidence="2">
    <location>
        <begin position="391"/>
        <end position="443"/>
    </location>
</feature>
<sequence>KITTEEAKIIAQALYDDKVLKRIITNTSKAETEDSQSQSPSTNISQILQRYSCLDHQSLAFSQRKPASLIPEPVPGNSTQAFAFNPVCSSPPSNCQKEFDLSSEDSFNPSSPEEPIGAVKTQRFEVMDRLQDLGPLNVNKSFLFKPVETEIPIPAQTSHIQDSEPMNCSDSDSSNIIPISKKSKSNAKWKEILTQLDIEDSLEEPRVTKSKRPPTPILEDLPLANSSDCSDSDLSNIIPVSKKSKSKSKWKEILTQLNIEDSLKEPQVTKSKRPPSPILEDIPLANSSHCSDSNSSNIIPVSKKSKSKSKWKEILTQLNIEDSLEPQITKSKRSPSPIFENVPLANSNSLSDIGNESGSSDCDKNAELRFLTPTIFKSDYVPHDKDIHVVPISDNESHGSSITTNPTNSELIDPTFKIRSSTSTKGSVLPPKKRQKTSVKTVPPTKQLKKLVKPSKPLLRSNKISETSKQPTLRQLGFSSNVTDKNQNTGVTKKRFKLFNNDAIFTRSSDESSLFEKDTRSVKQNLKLKELNLGNKRRCEECKITFRTPTELKKHVFIKHTVEDLSDD</sequence>
<dbReference type="PROSITE" id="PS00028">
    <property type="entry name" value="ZINC_FINGER_C2H2_1"/>
    <property type="match status" value="1"/>
</dbReference>
<keyword evidence="1" id="KW-0479">Metal-binding</keyword>
<feature type="compositionally biased region" description="Low complexity" evidence="2">
    <location>
        <begin position="286"/>
        <end position="302"/>
    </location>
</feature>
<proteinExistence type="predicted"/>
<feature type="compositionally biased region" description="Low complexity" evidence="2">
    <location>
        <begin position="226"/>
        <end position="235"/>
    </location>
</feature>
<feature type="region of interest" description="Disordered" evidence="2">
    <location>
        <begin position="204"/>
        <end position="236"/>
    </location>
</feature>
<feature type="compositionally biased region" description="Polar residues" evidence="2">
    <location>
        <begin position="398"/>
        <end position="410"/>
    </location>
</feature>
<dbReference type="AlphaFoldDB" id="A0AAV4T6H8"/>